<proteinExistence type="predicted"/>
<evidence type="ECO:0000256" key="2">
    <source>
        <dbReference type="ARBA" id="ARBA00022723"/>
    </source>
</evidence>
<dbReference type="SMART" id="SM00704">
    <property type="entry name" value="ZnF_CDGSH"/>
    <property type="match status" value="1"/>
</dbReference>
<organism evidence="6 7">
    <name type="scientific">Ralstonia pickettii</name>
    <name type="common">Burkholderia pickettii</name>
    <dbReference type="NCBI Taxonomy" id="329"/>
    <lineage>
        <taxon>Bacteria</taxon>
        <taxon>Pseudomonadati</taxon>
        <taxon>Pseudomonadota</taxon>
        <taxon>Betaproteobacteria</taxon>
        <taxon>Burkholderiales</taxon>
        <taxon>Burkholderiaceae</taxon>
        <taxon>Ralstonia</taxon>
    </lineage>
</organism>
<keyword evidence="2" id="KW-0479">Metal-binding</keyword>
<dbReference type="OrthoDB" id="9795032at2"/>
<keyword evidence="3" id="KW-0408">Iron</keyword>
<comment type="caution">
    <text evidence="6">The sequence shown here is derived from an EMBL/GenBank/DDBJ whole genome shotgun (WGS) entry which is preliminary data.</text>
</comment>
<accession>A0A2N4TKT6</accession>
<dbReference type="Pfam" id="PF09360">
    <property type="entry name" value="zf-CDGSH"/>
    <property type="match status" value="1"/>
</dbReference>
<evidence type="ECO:0000256" key="4">
    <source>
        <dbReference type="ARBA" id="ARBA00023014"/>
    </source>
</evidence>
<keyword evidence="4" id="KW-0411">Iron-sulfur</keyword>
<feature type="domain" description="Iron-binding zinc finger CDGSH type" evidence="5">
    <location>
        <begin position="26"/>
        <end position="62"/>
    </location>
</feature>
<dbReference type="InterPro" id="IPR042216">
    <property type="entry name" value="MitoNEET_CISD"/>
</dbReference>
<reference evidence="6 7" key="1">
    <citation type="submission" date="2017-12" db="EMBL/GenBank/DDBJ databases">
        <title>Draft genome sequence of Ralstonia pickettii 52.</title>
        <authorList>
            <person name="Zheng B."/>
        </authorList>
    </citation>
    <scope>NUCLEOTIDE SEQUENCE [LARGE SCALE GENOMIC DNA]</scope>
    <source>
        <strain evidence="6 7">52</strain>
    </source>
</reference>
<evidence type="ECO:0000256" key="1">
    <source>
        <dbReference type="ARBA" id="ARBA00022714"/>
    </source>
</evidence>
<dbReference type="EMBL" id="PKQE01000007">
    <property type="protein sequence ID" value="PLC40322.1"/>
    <property type="molecule type" value="Genomic_DNA"/>
</dbReference>
<evidence type="ECO:0000313" key="7">
    <source>
        <dbReference type="Proteomes" id="UP000234456"/>
    </source>
</evidence>
<evidence type="ECO:0000256" key="3">
    <source>
        <dbReference type="ARBA" id="ARBA00023004"/>
    </source>
</evidence>
<keyword evidence="1" id="KW-0001">2Fe-2S</keyword>
<evidence type="ECO:0000259" key="5">
    <source>
        <dbReference type="SMART" id="SM00704"/>
    </source>
</evidence>
<protein>
    <submittedName>
        <fullName evidence="6">Iron-binding protein</fullName>
    </submittedName>
</protein>
<name>A0A2N4TKT6_RALPI</name>
<sequence>MAEDVVVTVRNNGPYHLKGNFRIATQSGRELAVEEGQAWLCRCGHALNKPFCDGSHKRVEFDSNLDAPAPDAPA</sequence>
<dbReference type="GO" id="GO:0051537">
    <property type="term" value="F:2 iron, 2 sulfur cluster binding"/>
    <property type="evidence" value="ECO:0007669"/>
    <property type="project" value="UniProtKB-KW"/>
</dbReference>
<dbReference type="InterPro" id="IPR018967">
    <property type="entry name" value="FeS-contain_CDGSH-typ"/>
</dbReference>
<dbReference type="GO" id="GO:0046872">
    <property type="term" value="F:metal ion binding"/>
    <property type="evidence" value="ECO:0007669"/>
    <property type="project" value="UniProtKB-KW"/>
</dbReference>
<dbReference type="AlphaFoldDB" id="A0A2N4TKT6"/>
<dbReference type="GO" id="GO:0005737">
    <property type="term" value="C:cytoplasm"/>
    <property type="evidence" value="ECO:0007669"/>
    <property type="project" value="UniProtKB-ARBA"/>
</dbReference>
<dbReference type="Gene3D" id="3.40.5.90">
    <property type="entry name" value="CDGSH iron-sulfur domain, mitoNEET-type"/>
    <property type="match status" value="1"/>
</dbReference>
<gene>
    <name evidence="6" type="ORF">C0Q88_23490</name>
</gene>
<dbReference type="Proteomes" id="UP000234456">
    <property type="component" value="Unassembled WGS sequence"/>
</dbReference>
<dbReference type="RefSeq" id="WP_102067477.1">
    <property type="nucleotide sequence ID" value="NZ_PKQE01000007.1"/>
</dbReference>
<evidence type="ECO:0000313" key="6">
    <source>
        <dbReference type="EMBL" id="PLC40322.1"/>
    </source>
</evidence>